<dbReference type="InterPro" id="IPR017850">
    <property type="entry name" value="Alkaline_phosphatase_core_sf"/>
</dbReference>
<dbReference type="GO" id="GO:0008484">
    <property type="term" value="F:sulfuric ester hydrolase activity"/>
    <property type="evidence" value="ECO:0007669"/>
    <property type="project" value="InterPro"/>
</dbReference>
<dbReference type="GO" id="GO:0046872">
    <property type="term" value="F:metal ion binding"/>
    <property type="evidence" value="ECO:0007669"/>
    <property type="project" value="UniProtKB-KW"/>
</dbReference>
<keyword evidence="3" id="KW-0325">Glycoprotein</keyword>
<dbReference type="PANTHER" id="PTHR10342:SF273">
    <property type="entry name" value="RE14504P"/>
    <property type="match status" value="1"/>
</dbReference>
<dbReference type="SUPFAM" id="SSF53649">
    <property type="entry name" value="Alkaline phosphatase-like"/>
    <property type="match status" value="1"/>
</dbReference>
<dbReference type="OrthoDB" id="6514956at2759"/>
<dbReference type="STRING" id="299467.A0A443RTD7"/>
<protein>
    <submittedName>
        <fullName evidence="4">Arylsulfatase I-like protein</fullName>
    </submittedName>
</protein>
<evidence type="ECO:0000313" key="5">
    <source>
        <dbReference type="Proteomes" id="UP000288716"/>
    </source>
</evidence>
<sequence>MNRKPIYKVLNEKKIDCGQKPVNASTNCKANIEHCLFNLENDPCEFNNVAHLYPNIVRQLWDKLVAYNKTALPMLNQPIDPCGNPMLHNGELTNWQDSEICKIIEYNK</sequence>
<organism evidence="4 5">
    <name type="scientific">Leptotrombidium deliense</name>
    <dbReference type="NCBI Taxonomy" id="299467"/>
    <lineage>
        <taxon>Eukaryota</taxon>
        <taxon>Metazoa</taxon>
        <taxon>Ecdysozoa</taxon>
        <taxon>Arthropoda</taxon>
        <taxon>Chelicerata</taxon>
        <taxon>Arachnida</taxon>
        <taxon>Acari</taxon>
        <taxon>Acariformes</taxon>
        <taxon>Trombidiformes</taxon>
        <taxon>Prostigmata</taxon>
        <taxon>Anystina</taxon>
        <taxon>Parasitengona</taxon>
        <taxon>Trombiculoidea</taxon>
        <taxon>Trombiculidae</taxon>
        <taxon>Leptotrombidium</taxon>
    </lineage>
</organism>
<dbReference type="Gene3D" id="3.30.1120.10">
    <property type="match status" value="1"/>
</dbReference>
<dbReference type="PANTHER" id="PTHR10342">
    <property type="entry name" value="ARYLSULFATASE"/>
    <property type="match status" value="1"/>
</dbReference>
<evidence type="ECO:0000256" key="2">
    <source>
        <dbReference type="ARBA" id="ARBA00022837"/>
    </source>
</evidence>
<dbReference type="Proteomes" id="UP000288716">
    <property type="component" value="Unassembled WGS sequence"/>
</dbReference>
<accession>A0A443RTD7</accession>
<keyword evidence="1" id="KW-0479">Metal-binding</keyword>
<keyword evidence="5" id="KW-1185">Reference proteome</keyword>
<proteinExistence type="predicted"/>
<evidence type="ECO:0000256" key="3">
    <source>
        <dbReference type="ARBA" id="ARBA00023180"/>
    </source>
</evidence>
<evidence type="ECO:0000256" key="1">
    <source>
        <dbReference type="ARBA" id="ARBA00022723"/>
    </source>
</evidence>
<gene>
    <name evidence="4" type="ORF">B4U80_10302</name>
</gene>
<dbReference type="InterPro" id="IPR047115">
    <property type="entry name" value="ARSB"/>
</dbReference>
<dbReference type="EMBL" id="NCKV01037849">
    <property type="protein sequence ID" value="RWS18562.1"/>
    <property type="molecule type" value="Genomic_DNA"/>
</dbReference>
<name>A0A443RTD7_9ACAR</name>
<reference evidence="4 5" key="1">
    <citation type="journal article" date="2018" name="Gigascience">
        <title>Genomes of trombidid mites reveal novel predicted allergens and laterally-transferred genes associated with secondary metabolism.</title>
        <authorList>
            <person name="Dong X."/>
            <person name="Chaisiri K."/>
            <person name="Xia D."/>
            <person name="Armstrong S.D."/>
            <person name="Fang Y."/>
            <person name="Donnelly M.J."/>
            <person name="Kadowaki T."/>
            <person name="McGarry J.W."/>
            <person name="Darby A.C."/>
            <person name="Makepeace B.L."/>
        </authorList>
    </citation>
    <scope>NUCLEOTIDE SEQUENCE [LARGE SCALE GENOMIC DNA]</scope>
    <source>
        <strain evidence="4">UoL-UT</strain>
    </source>
</reference>
<dbReference type="AlphaFoldDB" id="A0A443RTD7"/>
<keyword evidence="2" id="KW-0106">Calcium</keyword>
<comment type="caution">
    <text evidence="4">The sequence shown here is derived from an EMBL/GenBank/DDBJ whole genome shotgun (WGS) entry which is preliminary data.</text>
</comment>
<evidence type="ECO:0000313" key="4">
    <source>
        <dbReference type="EMBL" id="RWS18562.1"/>
    </source>
</evidence>
<dbReference type="VEuPathDB" id="VectorBase:LDEU013478"/>